<dbReference type="EMBL" id="JACHON010000039">
    <property type="protein sequence ID" value="MBB6514411.1"/>
    <property type="molecule type" value="Genomic_DNA"/>
</dbReference>
<evidence type="ECO:0000313" key="2">
    <source>
        <dbReference type="Proteomes" id="UP000572212"/>
    </source>
</evidence>
<name>A0A841RNI9_9BACI</name>
<reference evidence="1 2" key="1">
    <citation type="submission" date="2020-08" db="EMBL/GenBank/DDBJ databases">
        <title>Genomic Encyclopedia of Type Strains, Phase IV (KMG-IV): sequencing the most valuable type-strain genomes for metagenomic binning, comparative biology and taxonomic classification.</title>
        <authorList>
            <person name="Goeker M."/>
        </authorList>
    </citation>
    <scope>NUCLEOTIDE SEQUENCE [LARGE SCALE GENOMIC DNA]</scope>
    <source>
        <strain evidence="1 2">DSM 11805</strain>
    </source>
</reference>
<accession>A0A841RNI9</accession>
<dbReference type="Proteomes" id="UP000572212">
    <property type="component" value="Unassembled WGS sequence"/>
</dbReference>
<dbReference type="RefSeq" id="WP_343068858.1">
    <property type="nucleotide sequence ID" value="NZ_BAAACU010000008.1"/>
</dbReference>
<comment type="caution">
    <text evidence="1">The sequence shown here is derived from an EMBL/GenBank/DDBJ whole genome shotgun (WGS) entry which is preliminary data.</text>
</comment>
<keyword evidence="2" id="KW-1185">Reference proteome</keyword>
<proteinExistence type="predicted"/>
<sequence length="51" mass="6318">MMTLEEYIAKRKREDKINEFDVDSKIDTMRICVNYVFEYFNQYLDIEEAEQ</sequence>
<evidence type="ECO:0000313" key="1">
    <source>
        <dbReference type="EMBL" id="MBB6514411.1"/>
    </source>
</evidence>
<organism evidence="1 2">
    <name type="scientific">Gracilibacillus halotolerans</name>
    <dbReference type="NCBI Taxonomy" id="74386"/>
    <lineage>
        <taxon>Bacteria</taxon>
        <taxon>Bacillati</taxon>
        <taxon>Bacillota</taxon>
        <taxon>Bacilli</taxon>
        <taxon>Bacillales</taxon>
        <taxon>Bacillaceae</taxon>
        <taxon>Gracilibacillus</taxon>
    </lineage>
</organism>
<dbReference type="AlphaFoldDB" id="A0A841RNI9"/>
<gene>
    <name evidence="1" type="ORF">GGQ92_003247</name>
</gene>
<protein>
    <submittedName>
        <fullName evidence="1">Uncharacterized protein</fullName>
    </submittedName>
</protein>